<dbReference type="InterPro" id="IPR014718">
    <property type="entry name" value="GH-type_carb-bd"/>
</dbReference>
<dbReference type="PANTHER" id="PTHR11122">
    <property type="entry name" value="APOSPORY-ASSOCIATED PROTEIN C-RELATED"/>
    <property type="match status" value="1"/>
</dbReference>
<sequence>MTSLSAFDSRLTDVAGVSILPSSSVYGGETGLPLLSVENAQGKALIALQGAHLVSFVPAGGEDLLWLSPKVVFTEGKAIRGGIPLCLPWFGGHPGGKPAHGFARISEWQLEAAELLADGTTRVTLVLTPNALSSTLWGDDFRAELVVTVGHAVTLALSFTHLGASPVTFSQAFHTYFAVGDVAQATISGLDGTTFINTVGGANTRNLQAGSLQLGEATDRVYVNVPEVQTIATAGRTIRIASDTRSAVVWNPWAESAAKMADVGDAWREYLCVERGDVFDNAIELAPGATYRVAMTLSLD</sequence>
<comment type="similarity">
    <text evidence="2 4">Belongs to the glucose-6-phosphate 1-epimerase family.</text>
</comment>
<proteinExistence type="inferred from homology"/>
<evidence type="ECO:0000256" key="1">
    <source>
        <dbReference type="ARBA" id="ARBA00001096"/>
    </source>
</evidence>
<name>A0ABS2BJP8_9NEIS</name>
<dbReference type="EMBL" id="JAESND010000002">
    <property type="protein sequence ID" value="MBM3115313.1"/>
    <property type="molecule type" value="Genomic_DNA"/>
</dbReference>
<evidence type="ECO:0000256" key="2">
    <source>
        <dbReference type="ARBA" id="ARBA00005866"/>
    </source>
</evidence>
<dbReference type="InterPro" id="IPR011013">
    <property type="entry name" value="Gal_mutarotase_sf_dom"/>
</dbReference>
<keyword evidence="6" id="KW-1185">Reference proteome</keyword>
<dbReference type="Gene3D" id="2.70.98.10">
    <property type="match status" value="1"/>
</dbReference>
<keyword evidence="3 4" id="KW-0413">Isomerase</keyword>
<evidence type="ECO:0000313" key="6">
    <source>
        <dbReference type="Proteomes" id="UP000809431"/>
    </source>
</evidence>
<comment type="catalytic activity">
    <reaction evidence="1">
        <text>alpha-D-glucose 6-phosphate = beta-D-glucose 6-phosphate</text>
        <dbReference type="Rhea" id="RHEA:16249"/>
        <dbReference type="ChEBI" id="CHEBI:58225"/>
        <dbReference type="ChEBI" id="CHEBI:58247"/>
        <dbReference type="EC" id="5.1.3.15"/>
    </reaction>
</comment>
<evidence type="ECO:0000313" key="5">
    <source>
        <dbReference type="EMBL" id="MBM3115313.1"/>
    </source>
</evidence>
<dbReference type="RefSeq" id="WP_203536988.1">
    <property type="nucleotide sequence ID" value="NZ_JAESND010000002.1"/>
</dbReference>
<evidence type="ECO:0000256" key="4">
    <source>
        <dbReference type="PIRNR" id="PIRNR016020"/>
    </source>
</evidence>
<dbReference type="PIRSF" id="PIRSF016020">
    <property type="entry name" value="PHexose_mutarotase"/>
    <property type="match status" value="1"/>
</dbReference>
<dbReference type="PANTHER" id="PTHR11122:SF13">
    <property type="entry name" value="GLUCOSE-6-PHOSPHATE 1-EPIMERASE"/>
    <property type="match status" value="1"/>
</dbReference>
<comment type="caution">
    <text evidence="5">The sequence shown here is derived from an EMBL/GenBank/DDBJ whole genome shotgun (WGS) entry which is preliminary data.</text>
</comment>
<reference evidence="5 6" key="1">
    <citation type="submission" date="2021-01" db="EMBL/GenBank/DDBJ databases">
        <title>Draft Genome Sequence and Polyhydroxyalkanoate Biosynthetic Potential of Jeongeupia naejangsanensis Type Strain DSM 24253.</title>
        <authorList>
            <person name="Turrini P."/>
            <person name="Artuso I."/>
            <person name="Lugli G.A."/>
            <person name="Frangipani E."/>
            <person name="Ventura M."/>
            <person name="Visca P."/>
        </authorList>
    </citation>
    <scope>NUCLEOTIDE SEQUENCE [LARGE SCALE GENOMIC DNA]</scope>
    <source>
        <strain evidence="5 6">DSM 24253</strain>
    </source>
</reference>
<dbReference type="EC" id="5.1.3.15" evidence="4"/>
<dbReference type="Pfam" id="PF01263">
    <property type="entry name" value="Aldose_epim"/>
    <property type="match status" value="1"/>
</dbReference>
<dbReference type="CDD" id="cd09020">
    <property type="entry name" value="D-hex-6-P-epi_like"/>
    <property type="match status" value="1"/>
</dbReference>
<dbReference type="Proteomes" id="UP000809431">
    <property type="component" value="Unassembled WGS sequence"/>
</dbReference>
<gene>
    <name evidence="5" type="ORF">JMJ54_05695</name>
</gene>
<accession>A0ABS2BJP8</accession>
<dbReference type="SUPFAM" id="SSF74650">
    <property type="entry name" value="Galactose mutarotase-like"/>
    <property type="match status" value="1"/>
</dbReference>
<dbReference type="InterPro" id="IPR008183">
    <property type="entry name" value="Aldose_1/G6P_1-epimerase"/>
</dbReference>
<protein>
    <recommendedName>
        <fullName evidence="4">Putative glucose-6-phosphate 1-epimerase</fullName>
        <ecNumber evidence="4">5.1.3.15</ecNumber>
    </recommendedName>
</protein>
<evidence type="ECO:0000256" key="3">
    <source>
        <dbReference type="ARBA" id="ARBA00023235"/>
    </source>
</evidence>
<organism evidence="5 6">
    <name type="scientific">Jeongeupia naejangsanensis</name>
    <dbReference type="NCBI Taxonomy" id="613195"/>
    <lineage>
        <taxon>Bacteria</taxon>
        <taxon>Pseudomonadati</taxon>
        <taxon>Pseudomonadota</taxon>
        <taxon>Betaproteobacteria</taxon>
        <taxon>Neisseriales</taxon>
        <taxon>Chitinibacteraceae</taxon>
        <taxon>Jeongeupia</taxon>
    </lineage>
</organism>
<dbReference type="InterPro" id="IPR025532">
    <property type="entry name" value="G6P_1-epimerase"/>
</dbReference>